<evidence type="ECO:0000313" key="3">
    <source>
        <dbReference type="Proteomes" id="UP001312865"/>
    </source>
</evidence>
<evidence type="ECO:0000256" key="1">
    <source>
        <dbReference type="SAM" id="SignalP"/>
    </source>
</evidence>
<reference evidence="2 3" key="1">
    <citation type="journal article" date="2018" name="J. Microbiol.">
        <title>Bacillus spongiae sp. nov., isolated from sponge of Jeju Island.</title>
        <authorList>
            <person name="Lee G.E."/>
            <person name="Im W.T."/>
            <person name="Park J.S."/>
        </authorList>
    </citation>
    <scope>NUCLEOTIDE SEQUENCE [LARGE SCALE GENOMIC DNA]</scope>
    <source>
        <strain evidence="2 3">135PIL107-10</strain>
    </source>
</reference>
<feature type="signal peptide" evidence="1">
    <location>
        <begin position="1"/>
        <end position="21"/>
    </location>
</feature>
<comment type="caution">
    <text evidence="2">The sequence shown here is derived from an EMBL/GenBank/DDBJ whole genome shotgun (WGS) entry which is preliminary data.</text>
</comment>
<dbReference type="PROSITE" id="PS51257">
    <property type="entry name" value="PROKAR_LIPOPROTEIN"/>
    <property type="match status" value="1"/>
</dbReference>
<keyword evidence="3" id="KW-1185">Reference proteome</keyword>
<name>A0ABU8HGG1_9BACI</name>
<proteinExistence type="predicted"/>
<dbReference type="RefSeq" id="WP_336587916.1">
    <property type="nucleotide sequence ID" value="NZ_JBBAXC010000013.1"/>
</dbReference>
<keyword evidence="1" id="KW-0732">Signal</keyword>
<dbReference type="Proteomes" id="UP001312865">
    <property type="component" value="Unassembled WGS sequence"/>
</dbReference>
<dbReference type="InterPro" id="IPR046720">
    <property type="entry name" value="DUF6612"/>
</dbReference>
<evidence type="ECO:0000313" key="2">
    <source>
        <dbReference type="EMBL" id="MEI5908466.1"/>
    </source>
</evidence>
<protein>
    <submittedName>
        <fullName evidence="2">DUF6612 family protein</fullName>
    </submittedName>
</protein>
<sequence>MKVIKLAGIMFLLMILSVACSNESTSKEAGKEEGDKKQEITKEELVKKALEKEITSMEMVTEATSTIESNEQEMTNSLTMESVNDTSVAYAKMTDVEGETEIYADGETAYVKIPEEEWVYGPIEELGEDFSAAGFNESYQDYIKALEEHTDVFIIKKEDKKYNLAVDNSDLTNEDLLKFIEEVFSENGFNKDITEIISFEYVTTYDEEFYLEHIEYEVKYEQTLDGETTTIASSLVADYKTNEKDKVEIPTEVKENAISAYE</sequence>
<organism evidence="2 3">
    <name type="scientific">Bacillus spongiae</name>
    <dbReference type="NCBI Taxonomy" id="2683610"/>
    <lineage>
        <taxon>Bacteria</taxon>
        <taxon>Bacillati</taxon>
        <taxon>Bacillota</taxon>
        <taxon>Bacilli</taxon>
        <taxon>Bacillales</taxon>
        <taxon>Bacillaceae</taxon>
        <taxon>Bacillus</taxon>
    </lineage>
</organism>
<accession>A0ABU8HGG1</accession>
<gene>
    <name evidence="2" type="ORF">WAK64_15570</name>
</gene>
<dbReference type="EMBL" id="JBBAXC010000013">
    <property type="protein sequence ID" value="MEI5908466.1"/>
    <property type="molecule type" value="Genomic_DNA"/>
</dbReference>
<dbReference type="Pfam" id="PF20316">
    <property type="entry name" value="DUF6612"/>
    <property type="match status" value="1"/>
</dbReference>
<feature type="chain" id="PRO_5047260296" evidence="1">
    <location>
        <begin position="22"/>
        <end position="262"/>
    </location>
</feature>